<proteinExistence type="predicted"/>
<dbReference type="InterPro" id="IPR007331">
    <property type="entry name" value="Htaa"/>
</dbReference>
<comment type="caution">
    <text evidence="2">The sequence shown here is derived from an EMBL/GenBank/DDBJ whole genome shotgun (WGS) entry which is preliminary data.</text>
</comment>
<dbReference type="RefSeq" id="WP_118926032.1">
    <property type="nucleotide sequence ID" value="NZ_QXGH01000018.1"/>
</dbReference>
<evidence type="ECO:0000259" key="1">
    <source>
        <dbReference type="Pfam" id="PF04213"/>
    </source>
</evidence>
<evidence type="ECO:0000313" key="2">
    <source>
        <dbReference type="EMBL" id="RHW26246.1"/>
    </source>
</evidence>
<organism evidence="2 3">
    <name type="scientific">Nocardioides immobilis</name>
    <dbReference type="NCBI Taxonomy" id="2049295"/>
    <lineage>
        <taxon>Bacteria</taxon>
        <taxon>Bacillati</taxon>
        <taxon>Actinomycetota</taxon>
        <taxon>Actinomycetes</taxon>
        <taxon>Propionibacteriales</taxon>
        <taxon>Nocardioidaceae</taxon>
        <taxon>Nocardioides</taxon>
    </lineage>
</organism>
<dbReference type="AlphaFoldDB" id="A0A417Y0X3"/>
<evidence type="ECO:0000313" key="3">
    <source>
        <dbReference type="Proteomes" id="UP000283644"/>
    </source>
</evidence>
<sequence>MSQQRLLGLHWGIKASFMDYIAAMPDSRASAVDGATPAAGNLLVWEPAGLPVPEADDADLLLAFRGEVRLSGHGGLLSVRVADPWITARGGEAVLTILDPSRADPGRRLQLARLTLETRPASGRLRIWLSKDVRLAEEGTALFNDVYPAGEQMEPLAVFLPTPHDNEEGGA</sequence>
<keyword evidence="3" id="KW-1185">Reference proteome</keyword>
<dbReference type="OrthoDB" id="7210788at2"/>
<dbReference type="Pfam" id="PF04213">
    <property type="entry name" value="HtaA"/>
    <property type="match status" value="1"/>
</dbReference>
<dbReference type="Proteomes" id="UP000283644">
    <property type="component" value="Unassembled WGS sequence"/>
</dbReference>
<feature type="domain" description="Htaa" evidence="1">
    <location>
        <begin position="9"/>
        <end position="157"/>
    </location>
</feature>
<reference evidence="2 3" key="1">
    <citation type="submission" date="2018-09" db="EMBL/GenBank/DDBJ databases">
        <title>Genome sequencing of Nocardioides immobilis CCTCC AB 2017083 for comparison to Nocardioides silvaticus.</title>
        <authorList>
            <person name="Li C."/>
            <person name="Wang G."/>
        </authorList>
    </citation>
    <scope>NUCLEOTIDE SEQUENCE [LARGE SCALE GENOMIC DNA]</scope>
    <source>
        <strain evidence="2 3">CCTCC AB 2017083</strain>
    </source>
</reference>
<gene>
    <name evidence="2" type="ORF">D0Z08_14840</name>
</gene>
<name>A0A417Y0X3_9ACTN</name>
<dbReference type="EMBL" id="QXGH01000018">
    <property type="protein sequence ID" value="RHW26246.1"/>
    <property type="molecule type" value="Genomic_DNA"/>
</dbReference>
<accession>A0A417Y0X3</accession>
<protein>
    <recommendedName>
        <fullName evidence="1">Htaa domain-containing protein</fullName>
    </recommendedName>
</protein>